<organism evidence="16 17">
    <name type="scientific">Obba rivulosa</name>
    <dbReference type="NCBI Taxonomy" id="1052685"/>
    <lineage>
        <taxon>Eukaryota</taxon>
        <taxon>Fungi</taxon>
        <taxon>Dikarya</taxon>
        <taxon>Basidiomycota</taxon>
        <taxon>Agaricomycotina</taxon>
        <taxon>Agaricomycetes</taxon>
        <taxon>Polyporales</taxon>
        <taxon>Gelatoporiaceae</taxon>
        <taxon>Obba</taxon>
    </lineage>
</organism>
<dbReference type="GO" id="GO:0009636">
    <property type="term" value="P:response to toxic substance"/>
    <property type="evidence" value="ECO:0007669"/>
    <property type="project" value="UniProtKB-KW"/>
</dbReference>
<sequence>MLAAGRAGRHRRQSHRSVASGTRYTIREWMQPHPAPSPRMQSDPQLDSPSPLASESQAHATPPMPLQPQQTRTPYHISGRADEQALVDEFKGKPLTALRTPALIIDRAIFARNCAMMHERAKSWGASFRAHVKSHKTAEGTRLQLSSSVDTTHAIVVSTIMEACEVLRAGLLVDGMVNDILYGLPLALNKVADLSALWDQCFPFNCHFRVLVDHPEQIRFVEAWEQQRGSKRRWSVFIKVDCGLKRAGMQPTDPVFEELLTKALNSPFICVYGFYTHGGHSYSATSLPSATAFLSKEIDAVNSAAGLALQILANSPGALPHENPFVLAIGSTPTAHAATPEARGFLSALNGRLEIHAGNYPLLDLQMLHTGLVDAGSVAQRVLATIISYYPARGEDGTDEAMCDAGAIAMSKETGPIEGYGMVVDKPWRLSRVSQEHGILTQTRSFTREEREGKDPGTRLKIGDNVSIFCQHACLTLANFPWYYVVDSDGPDGAKNVCSVWVPWKGW</sequence>
<evidence type="ECO:0000256" key="2">
    <source>
        <dbReference type="ARBA" id="ARBA00001947"/>
    </source>
</evidence>
<gene>
    <name evidence="16" type="ORF">OBBRIDRAFT_787586</name>
</gene>
<dbReference type="InterPro" id="IPR042208">
    <property type="entry name" value="D-ser_dehydrat-like_sf"/>
</dbReference>
<evidence type="ECO:0000256" key="14">
    <source>
        <dbReference type="SAM" id="MobiDB-lite"/>
    </source>
</evidence>
<evidence type="ECO:0000256" key="8">
    <source>
        <dbReference type="ARBA" id="ARBA00023239"/>
    </source>
</evidence>
<comment type="function">
    <text evidence="10">Catalyzes the conversion of D-serine to pyruvate and ammonia. May play a role in D-serine detoxification.</text>
</comment>
<dbReference type="AlphaFoldDB" id="A0A8E2DUP3"/>
<dbReference type="PANTHER" id="PTHR28004">
    <property type="entry name" value="ZGC:162816-RELATED"/>
    <property type="match status" value="1"/>
</dbReference>
<name>A0A8E2DUP3_9APHY</name>
<dbReference type="EMBL" id="KV722332">
    <property type="protein sequence ID" value="OCH96135.1"/>
    <property type="molecule type" value="Genomic_DNA"/>
</dbReference>
<evidence type="ECO:0000256" key="1">
    <source>
        <dbReference type="ARBA" id="ARBA00001933"/>
    </source>
</evidence>
<evidence type="ECO:0000256" key="10">
    <source>
        <dbReference type="ARBA" id="ARBA00055764"/>
    </source>
</evidence>
<dbReference type="GO" id="GO:0036088">
    <property type="term" value="P:D-serine catabolic process"/>
    <property type="evidence" value="ECO:0007669"/>
    <property type="project" value="TreeGrafter"/>
</dbReference>
<evidence type="ECO:0000256" key="6">
    <source>
        <dbReference type="ARBA" id="ARBA00022833"/>
    </source>
</evidence>
<comment type="cofactor">
    <cofactor evidence="2">
        <name>Zn(2+)</name>
        <dbReference type="ChEBI" id="CHEBI:29105"/>
    </cofactor>
</comment>
<evidence type="ECO:0000256" key="3">
    <source>
        <dbReference type="ARBA" id="ARBA00005323"/>
    </source>
</evidence>
<keyword evidence="8" id="KW-0456">Lyase</keyword>
<dbReference type="Pfam" id="PF01168">
    <property type="entry name" value="Ala_racemase_N"/>
    <property type="match status" value="1"/>
</dbReference>
<feature type="compositionally biased region" description="Polar residues" evidence="14">
    <location>
        <begin position="39"/>
        <end position="59"/>
    </location>
</feature>
<evidence type="ECO:0000256" key="9">
    <source>
        <dbReference type="ARBA" id="ARBA00051198"/>
    </source>
</evidence>
<evidence type="ECO:0000256" key="12">
    <source>
        <dbReference type="ARBA" id="ARBA00069616"/>
    </source>
</evidence>
<dbReference type="PANTHER" id="PTHR28004:SF2">
    <property type="entry name" value="D-SERINE DEHYDRATASE"/>
    <property type="match status" value="1"/>
</dbReference>
<comment type="cofactor">
    <cofactor evidence="1">
        <name>pyridoxal 5'-phosphate</name>
        <dbReference type="ChEBI" id="CHEBI:597326"/>
    </cofactor>
</comment>
<evidence type="ECO:0000259" key="15">
    <source>
        <dbReference type="SMART" id="SM01119"/>
    </source>
</evidence>
<dbReference type="SUPFAM" id="SSF51419">
    <property type="entry name" value="PLP-binding barrel"/>
    <property type="match status" value="1"/>
</dbReference>
<feature type="domain" description="D-serine dehydratase-like" evidence="15">
    <location>
        <begin position="379"/>
        <end position="487"/>
    </location>
</feature>
<comment type="similarity">
    <text evidence="3">Belongs to the DSD1 family.</text>
</comment>
<feature type="region of interest" description="Disordered" evidence="14">
    <location>
        <begin position="1"/>
        <end position="72"/>
    </location>
</feature>
<evidence type="ECO:0000313" key="17">
    <source>
        <dbReference type="Proteomes" id="UP000250043"/>
    </source>
</evidence>
<dbReference type="InterPro" id="IPR026956">
    <property type="entry name" value="D-ser_dehydrat-like_dom"/>
</dbReference>
<evidence type="ECO:0000256" key="11">
    <source>
        <dbReference type="ARBA" id="ARBA00066349"/>
    </source>
</evidence>
<evidence type="ECO:0000256" key="4">
    <source>
        <dbReference type="ARBA" id="ARBA00022575"/>
    </source>
</evidence>
<dbReference type="InterPro" id="IPR029066">
    <property type="entry name" value="PLP-binding_barrel"/>
</dbReference>
<keyword evidence="7" id="KW-0663">Pyridoxal phosphate</keyword>
<keyword evidence="6" id="KW-0862">Zinc</keyword>
<dbReference type="Proteomes" id="UP000250043">
    <property type="component" value="Unassembled WGS sequence"/>
</dbReference>
<accession>A0A8E2DUP3</accession>
<dbReference type="InterPro" id="IPR051466">
    <property type="entry name" value="D-amino_acid_metab_enzyme"/>
</dbReference>
<evidence type="ECO:0000313" key="16">
    <source>
        <dbReference type="EMBL" id="OCH96135.1"/>
    </source>
</evidence>
<evidence type="ECO:0000256" key="13">
    <source>
        <dbReference type="ARBA" id="ARBA00075219"/>
    </source>
</evidence>
<dbReference type="Gene3D" id="2.40.37.20">
    <property type="entry name" value="D-serine dehydratase-like domain"/>
    <property type="match status" value="1"/>
</dbReference>
<dbReference type="OrthoDB" id="20198at2759"/>
<keyword evidence="4" id="KW-0216">Detoxification</keyword>
<dbReference type="EC" id="4.3.1.18" evidence="11"/>
<dbReference type="GO" id="GO:0046872">
    <property type="term" value="F:metal ion binding"/>
    <property type="evidence" value="ECO:0007669"/>
    <property type="project" value="UniProtKB-KW"/>
</dbReference>
<reference evidence="16 17" key="1">
    <citation type="submission" date="2016-07" db="EMBL/GenBank/DDBJ databases">
        <title>Draft genome of the white-rot fungus Obba rivulosa 3A-2.</title>
        <authorList>
            <consortium name="DOE Joint Genome Institute"/>
            <person name="Miettinen O."/>
            <person name="Riley R."/>
            <person name="Acob R."/>
            <person name="Barry K."/>
            <person name="Cullen D."/>
            <person name="De Vries R."/>
            <person name="Hainaut M."/>
            <person name="Hatakka A."/>
            <person name="Henrissat B."/>
            <person name="Hilden K."/>
            <person name="Kuo R."/>
            <person name="Labutti K."/>
            <person name="Lipzen A."/>
            <person name="Makela M.R."/>
            <person name="Sandor L."/>
            <person name="Spatafora J.W."/>
            <person name="Grigoriev I.V."/>
            <person name="Hibbett D.S."/>
        </authorList>
    </citation>
    <scope>NUCLEOTIDE SEQUENCE [LARGE SCALE GENOMIC DNA]</scope>
    <source>
        <strain evidence="16 17">3A-2</strain>
    </source>
</reference>
<proteinExistence type="inferred from homology"/>
<dbReference type="FunFam" id="3.20.20.10:FF:000016">
    <property type="entry name" value="D-serine dehydratase"/>
    <property type="match status" value="1"/>
</dbReference>
<evidence type="ECO:0000256" key="5">
    <source>
        <dbReference type="ARBA" id="ARBA00022723"/>
    </source>
</evidence>
<dbReference type="GO" id="GO:0008721">
    <property type="term" value="F:D-serine ammonia-lyase activity"/>
    <property type="evidence" value="ECO:0007669"/>
    <property type="project" value="UniProtKB-EC"/>
</dbReference>
<dbReference type="Pfam" id="PF14031">
    <property type="entry name" value="D-ser_dehydrat"/>
    <property type="match status" value="1"/>
</dbReference>
<dbReference type="InterPro" id="IPR001608">
    <property type="entry name" value="Ala_racemase_N"/>
</dbReference>
<dbReference type="SMART" id="SM01119">
    <property type="entry name" value="D-ser_dehydrat"/>
    <property type="match status" value="1"/>
</dbReference>
<keyword evidence="17" id="KW-1185">Reference proteome</keyword>
<keyword evidence="5" id="KW-0479">Metal-binding</keyword>
<dbReference type="Gene3D" id="3.20.20.10">
    <property type="entry name" value="Alanine racemase"/>
    <property type="match status" value="1"/>
</dbReference>
<comment type="catalytic activity">
    <reaction evidence="9">
        <text>D-serine = pyruvate + NH4(+)</text>
        <dbReference type="Rhea" id="RHEA:13977"/>
        <dbReference type="ChEBI" id="CHEBI:15361"/>
        <dbReference type="ChEBI" id="CHEBI:28938"/>
        <dbReference type="ChEBI" id="CHEBI:35247"/>
        <dbReference type="EC" id="4.3.1.18"/>
    </reaction>
    <physiologicalReaction direction="left-to-right" evidence="9">
        <dbReference type="Rhea" id="RHEA:13978"/>
    </physiologicalReaction>
</comment>
<protein>
    <recommendedName>
        <fullName evidence="12">D-serine dehydratase</fullName>
        <ecNumber evidence="11">4.3.1.18</ecNumber>
    </recommendedName>
    <alternativeName>
        <fullName evidence="13">D-serine deaminase</fullName>
    </alternativeName>
</protein>
<evidence type="ECO:0000256" key="7">
    <source>
        <dbReference type="ARBA" id="ARBA00022898"/>
    </source>
</evidence>